<feature type="domain" description="Gram-positive cocci surface proteins LPxTG" evidence="7">
    <location>
        <begin position="512"/>
        <end position="547"/>
    </location>
</feature>
<comment type="caution">
    <text evidence="8">The sequence shown here is derived from an EMBL/GenBank/DDBJ whole genome shotgun (WGS) entry which is preliminary data.</text>
</comment>
<keyword evidence="5" id="KW-0812">Transmembrane</keyword>
<name>A0A5N6RVQ9_9BIFI</name>
<sequence length="547" mass="55843">MGIARKGSLARRVAAAAGAVALGLAGLAGAALTANATETGVGNIEAGKATSLTINKYAGPQDTTHVPDGTVQTPDPSTHTALKGVEFTITPVSAKGDQSLTTDAINTDSKAWDLISQGGNNGGPLAADDVASVDPTTNAVTPKNSFVLDAANAKTVTTDAQGVGRLADGTVPTLPHGLYLVTETGHGDNDIVSQTAPFLVTLPLPQTKGSWLYDVNAYPKNQILTGPVKTINTTEKQTGVKVGDTVQYTIEQEVPALNTGETYNDAVIYDNLDPAELAFDSEVSVHNSGTDFVSGDYTRTTDAATGVVKWTLNDSGLKKINKGDKITIVFNAKVLKVTVTGGIANGPGNGEVGKPGYGSTFNGKTVPGTTTPYTFWGNLEVTKVDESNNKLANADFSVYEGGCPADNSQPAGTAVATGTSDANGLVQWSVNDPATGAASTDGSLGLFVANINSATEPDPASFSKDYCVYETKAPAGFIKGDPQTVTIKPGTTATSPANAIDVTNVQQKHPNLPLTGAAGTVVMALGGIALVAAGGAAYAISRKRSAR</sequence>
<dbReference type="EMBL" id="QDAG01000014">
    <property type="protein sequence ID" value="KAE8126331.1"/>
    <property type="molecule type" value="Genomic_DNA"/>
</dbReference>
<evidence type="ECO:0000313" key="9">
    <source>
        <dbReference type="Proteomes" id="UP000325415"/>
    </source>
</evidence>
<dbReference type="RefSeq" id="WP_152581795.1">
    <property type="nucleotide sequence ID" value="NZ_JAKVIV010000003.1"/>
</dbReference>
<dbReference type="AlphaFoldDB" id="A0A5N6RVQ9"/>
<gene>
    <name evidence="8" type="ORF">DDE84_11245</name>
</gene>
<dbReference type="InterPro" id="IPR026466">
    <property type="entry name" value="Fim_isopep_form_D2_dom"/>
</dbReference>
<feature type="transmembrane region" description="Helical" evidence="5">
    <location>
        <begin position="517"/>
        <end position="540"/>
    </location>
</feature>
<evidence type="ECO:0000256" key="6">
    <source>
        <dbReference type="SAM" id="SignalP"/>
    </source>
</evidence>
<keyword evidence="1" id="KW-0134">Cell wall</keyword>
<evidence type="ECO:0000256" key="1">
    <source>
        <dbReference type="ARBA" id="ARBA00022512"/>
    </source>
</evidence>
<reference evidence="8 9" key="1">
    <citation type="submission" date="2018-04" db="EMBL/GenBank/DDBJ databases">
        <authorList>
            <person name="Eckel V.P."/>
            <person name="Vogel R.F."/>
        </authorList>
    </citation>
    <scope>NUCLEOTIDE SEQUENCE [LARGE SCALE GENOMIC DNA]</scope>
    <source>
        <strain evidence="9">TMW 2.1764</strain>
    </source>
</reference>
<dbReference type="InterPro" id="IPR048052">
    <property type="entry name" value="FM1-like"/>
</dbReference>
<evidence type="ECO:0000256" key="5">
    <source>
        <dbReference type="SAM" id="Phobius"/>
    </source>
</evidence>
<organism evidence="8 9">
    <name type="scientific">Bifidobacterium tibiigranuli</name>
    <dbReference type="NCBI Taxonomy" id="2172043"/>
    <lineage>
        <taxon>Bacteria</taxon>
        <taxon>Bacillati</taxon>
        <taxon>Actinomycetota</taxon>
        <taxon>Actinomycetes</taxon>
        <taxon>Bifidobacteriales</taxon>
        <taxon>Bifidobacteriaceae</taxon>
        <taxon>Bifidobacterium</taxon>
    </lineage>
</organism>
<evidence type="ECO:0000256" key="3">
    <source>
        <dbReference type="ARBA" id="ARBA00022729"/>
    </source>
</evidence>
<dbReference type="InterPro" id="IPR019931">
    <property type="entry name" value="LPXTG_anchor"/>
</dbReference>
<keyword evidence="4" id="KW-0572">Peptidoglycan-anchor</keyword>
<dbReference type="NCBIfam" id="TIGR01167">
    <property type="entry name" value="LPXTG_anchor"/>
    <property type="match status" value="1"/>
</dbReference>
<dbReference type="OrthoDB" id="3199332at2"/>
<proteinExistence type="predicted"/>
<keyword evidence="5" id="KW-1133">Transmembrane helix</keyword>
<protein>
    <submittedName>
        <fullName evidence="8">Isopeptide-forming domain-containing fimbrial protein</fullName>
    </submittedName>
</protein>
<accession>A0A5N6RVQ9</accession>
<evidence type="ECO:0000256" key="2">
    <source>
        <dbReference type="ARBA" id="ARBA00022525"/>
    </source>
</evidence>
<feature type="chain" id="PRO_5039605489" evidence="6">
    <location>
        <begin position="31"/>
        <end position="547"/>
    </location>
</feature>
<keyword evidence="2" id="KW-0964">Secreted</keyword>
<dbReference type="Proteomes" id="UP000325415">
    <property type="component" value="Unassembled WGS sequence"/>
</dbReference>
<feature type="signal peptide" evidence="6">
    <location>
        <begin position="1"/>
        <end position="30"/>
    </location>
</feature>
<dbReference type="Gene3D" id="2.60.40.740">
    <property type="match status" value="1"/>
</dbReference>
<dbReference type="GeneID" id="78128249"/>
<evidence type="ECO:0000259" key="7">
    <source>
        <dbReference type="PROSITE" id="PS50847"/>
    </source>
</evidence>
<dbReference type="Pfam" id="PF16555">
    <property type="entry name" value="GramPos_pilinD1"/>
    <property type="match status" value="1"/>
</dbReference>
<dbReference type="InterPro" id="IPR032364">
    <property type="entry name" value="GramPos_pilinD1_N"/>
</dbReference>
<keyword evidence="3 6" id="KW-0732">Signal</keyword>
<evidence type="ECO:0000256" key="4">
    <source>
        <dbReference type="ARBA" id="ARBA00023088"/>
    </source>
</evidence>
<keyword evidence="9" id="KW-1185">Reference proteome</keyword>
<dbReference type="Pfam" id="PF00746">
    <property type="entry name" value="Gram_pos_anchor"/>
    <property type="match status" value="1"/>
</dbReference>
<dbReference type="GO" id="GO:0005975">
    <property type="term" value="P:carbohydrate metabolic process"/>
    <property type="evidence" value="ECO:0007669"/>
    <property type="project" value="UniProtKB-ARBA"/>
</dbReference>
<evidence type="ECO:0000313" key="8">
    <source>
        <dbReference type="EMBL" id="KAE8126331.1"/>
    </source>
</evidence>
<dbReference type="InterPro" id="IPR013783">
    <property type="entry name" value="Ig-like_fold"/>
</dbReference>
<dbReference type="NCBIfam" id="NF033902">
    <property type="entry name" value="iso_D2_wall_anc"/>
    <property type="match status" value="1"/>
</dbReference>
<dbReference type="Gene3D" id="2.60.40.10">
    <property type="entry name" value="Immunoglobulins"/>
    <property type="match status" value="2"/>
</dbReference>
<dbReference type="PROSITE" id="PS50847">
    <property type="entry name" value="GRAM_POS_ANCHORING"/>
    <property type="match status" value="1"/>
</dbReference>
<keyword evidence="5" id="KW-0472">Membrane</keyword>
<dbReference type="NCBIfam" id="TIGR04226">
    <property type="entry name" value="RrgB_K2N_iso_D2"/>
    <property type="match status" value="1"/>
</dbReference>